<organism evidence="1 2">
    <name type="scientific">Irpex rosettiformis</name>
    <dbReference type="NCBI Taxonomy" id="378272"/>
    <lineage>
        <taxon>Eukaryota</taxon>
        <taxon>Fungi</taxon>
        <taxon>Dikarya</taxon>
        <taxon>Basidiomycota</taxon>
        <taxon>Agaricomycotina</taxon>
        <taxon>Agaricomycetes</taxon>
        <taxon>Polyporales</taxon>
        <taxon>Irpicaceae</taxon>
        <taxon>Irpex</taxon>
    </lineage>
</organism>
<gene>
    <name evidence="1" type="ORF">BDY19DRAFT_997485</name>
</gene>
<proteinExistence type="predicted"/>
<evidence type="ECO:0000313" key="1">
    <source>
        <dbReference type="EMBL" id="KAI0084755.1"/>
    </source>
</evidence>
<keyword evidence="2" id="KW-1185">Reference proteome</keyword>
<comment type="caution">
    <text evidence="1">The sequence shown here is derived from an EMBL/GenBank/DDBJ whole genome shotgun (WGS) entry which is preliminary data.</text>
</comment>
<accession>A0ACB8TRT5</accession>
<reference evidence="1" key="1">
    <citation type="journal article" date="2021" name="Environ. Microbiol.">
        <title>Gene family expansions and transcriptome signatures uncover fungal adaptations to wood decay.</title>
        <authorList>
            <person name="Hage H."/>
            <person name="Miyauchi S."/>
            <person name="Viragh M."/>
            <person name="Drula E."/>
            <person name="Min B."/>
            <person name="Chaduli D."/>
            <person name="Navarro D."/>
            <person name="Favel A."/>
            <person name="Norest M."/>
            <person name="Lesage-Meessen L."/>
            <person name="Balint B."/>
            <person name="Merenyi Z."/>
            <person name="de Eugenio L."/>
            <person name="Morin E."/>
            <person name="Martinez A.T."/>
            <person name="Baldrian P."/>
            <person name="Stursova M."/>
            <person name="Martinez M.J."/>
            <person name="Novotny C."/>
            <person name="Magnuson J.K."/>
            <person name="Spatafora J.W."/>
            <person name="Maurice S."/>
            <person name="Pangilinan J."/>
            <person name="Andreopoulos W."/>
            <person name="LaButti K."/>
            <person name="Hundley H."/>
            <person name="Na H."/>
            <person name="Kuo A."/>
            <person name="Barry K."/>
            <person name="Lipzen A."/>
            <person name="Henrissat B."/>
            <person name="Riley R."/>
            <person name="Ahrendt S."/>
            <person name="Nagy L.G."/>
            <person name="Grigoriev I.V."/>
            <person name="Martin F."/>
            <person name="Rosso M.N."/>
        </authorList>
    </citation>
    <scope>NUCLEOTIDE SEQUENCE</scope>
    <source>
        <strain evidence="1">CBS 384.51</strain>
    </source>
</reference>
<protein>
    <submittedName>
        <fullName evidence="1">Uncharacterized protein</fullName>
    </submittedName>
</protein>
<evidence type="ECO:0000313" key="2">
    <source>
        <dbReference type="Proteomes" id="UP001055072"/>
    </source>
</evidence>
<name>A0ACB8TRT5_9APHY</name>
<sequence length="487" mass="52471">MKFNSPLPQTLPRECSKAAQIFKSFVDSGNNGLDGIIPRSVLEHAKGFAIFTVFKAGFLFSARAGSGVVIAKLQDGTWSAPSAIGTAGVGFGGQAGAEVTDFLLVLNSRAAVASFMAAGSLTIGGNLSVAVGPLGRNGEALGSVNTKGKVAAMYTYSKTRGLFGGVSLEGSVIVERQDANAQAYRSDVSAKTLLSGQVPPPEWADSFIRTLESCTGLPGNRQWFDEQARRSGDSYLFGGVESPRNENGSNRKRPGLGSRNDSNDKSSFDHYEDSTQQKGTTGRSRSATQPSSTPRRTFDEPTTDYFGTRFESDFNPNEEEPRKTPRFSTGNSPFRSNGYPFQSNSSDASSHKRSVSAYTPSSSLRFKKKTNPFEQDSGYGGRPSFDYDDDLDQDRDVFGAPLSQPLTPSTPPKLEPKAELTRPLQPHEGVARAIALYDFKAVQPGDLSFTKGQVITVTEMSKTTDTWWTGKVEGRTGIFPANFVEVV</sequence>
<dbReference type="Proteomes" id="UP001055072">
    <property type="component" value="Unassembled WGS sequence"/>
</dbReference>
<dbReference type="EMBL" id="MU274939">
    <property type="protein sequence ID" value="KAI0084755.1"/>
    <property type="molecule type" value="Genomic_DNA"/>
</dbReference>